<comment type="similarity">
    <text evidence="2">Belongs to the CobB/CobQ family. GatD subfamily.</text>
</comment>
<keyword evidence="6" id="KW-1185">Reference proteome</keyword>
<comment type="subunit">
    <text evidence="2">Forms a heterodimer with MurT.</text>
</comment>
<feature type="region of interest" description="Disordered" evidence="3">
    <location>
        <begin position="1"/>
        <end position="32"/>
    </location>
</feature>
<feature type="active site" evidence="2">
    <location>
        <position position="232"/>
    </location>
</feature>
<dbReference type="EC" id="6.3.5.13" evidence="2"/>
<organism evidence="5 6">
    <name type="scientific">Ornithinimicrobium kibberense</name>
    <dbReference type="NCBI Taxonomy" id="282060"/>
    <lineage>
        <taxon>Bacteria</taxon>
        <taxon>Bacillati</taxon>
        <taxon>Actinomycetota</taxon>
        <taxon>Actinomycetes</taxon>
        <taxon>Micrococcales</taxon>
        <taxon>Ornithinimicrobiaceae</taxon>
        <taxon>Ornithinimicrobium</taxon>
    </lineage>
</organism>
<evidence type="ECO:0000256" key="3">
    <source>
        <dbReference type="SAM" id="MobiDB-lite"/>
    </source>
</evidence>
<dbReference type="PANTHER" id="PTHR21343">
    <property type="entry name" value="DETHIOBIOTIN SYNTHETASE"/>
    <property type="match status" value="1"/>
</dbReference>
<reference evidence="5 6" key="1">
    <citation type="submission" date="2024-09" db="EMBL/GenBank/DDBJ databases">
        <authorList>
            <person name="Sun Q."/>
            <person name="Mori K."/>
        </authorList>
    </citation>
    <scope>NUCLEOTIDE SEQUENCE [LARGE SCALE GENOMIC DNA]</scope>
    <source>
        <strain evidence="5 6">JCM 12763</strain>
    </source>
</reference>
<dbReference type="SUPFAM" id="SSF52317">
    <property type="entry name" value="Class I glutamine amidotransferase-like"/>
    <property type="match status" value="1"/>
</dbReference>
<dbReference type="CDD" id="cd01750">
    <property type="entry name" value="GATase1_CobQ"/>
    <property type="match status" value="1"/>
</dbReference>
<keyword evidence="2" id="KW-0133">Cell shape</keyword>
<dbReference type="InterPro" id="IPR033949">
    <property type="entry name" value="CobQ_GATase1"/>
</dbReference>
<comment type="catalytic activity">
    <reaction evidence="2">
        <text>L-glutamine + H2O = L-glutamate + NH4(+)</text>
        <dbReference type="Rhea" id="RHEA:15889"/>
        <dbReference type="ChEBI" id="CHEBI:15377"/>
        <dbReference type="ChEBI" id="CHEBI:28938"/>
        <dbReference type="ChEBI" id="CHEBI:29985"/>
        <dbReference type="ChEBI" id="CHEBI:58359"/>
        <dbReference type="EC" id="3.5.1.2"/>
    </reaction>
</comment>
<dbReference type="RefSeq" id="WP_141337820.1">
    <property type="nucleotide sequence ID" value="NZ_JBHMAX010000007.1"/>
</dbReference>
<keyword evidence="2" id="KW-0573">Peptidoglycan synthesis</keyword>
<feature type="active site" description="Nucleophile" evidence="2">
    <location>
        <position position="136"/>
    </location>
</feature>
<feature type="domain" description="CobB/CobQ-like glutamine amidotransferase" evidence="4">
    <location>
        <begin position="50"/>
        <end position="239"/>
    </location>
</feature>
<dbReference type="PROSITE" id="PS51274">
    <property type="entry name" value="GATASE_COBBQ"/>
    <property type="match status" value="1"/>
</dbReference>
<comment type="caution">
    <text evidence="5">The sequence shown here is derived from an EMBL/GenBank/DDBJ whole genome shotgun (WGS) entry which is preliminary data.</text>
</comment>
<sequence>MTGPIGESPHADQPASRPGTDLPPEFDEGLPDEVTGLAQVPADKGEVHLVHLYPREMSIYGDLGNTRCLAARLRWHGYRPVVHDHHPGGPWPQRVDLVLGGGGQDSGQARVQDDLAVHADRLRQLAADGVPMLMICGMYQLFGQEFVTVEGTRLPGLGILSVTTTGNATRMIGPVVLETGMGEVVGYENHSGATVLGPGQEPFGRVRVGSGNNGTDGSEGARTGNVIGSYLHGPLLPANPALADGLLELAARRATGDFVPEPVDDSLALGAHRHQVQRLLQGAQPGPSRRLRRLSSWVPRRPGRAGTVSAGPG</sequence>
<comment type="pathway">
    <text evidence="2">Cell wall biogenesis; peptidoglycan biosynthesis.</text>
</comment>
<gene>
    <name evidence="2" type="primary">gatD</name>
    <name evidence="5" type="ORF">ACFFN0_03820</name>
</gene>
<dbReference type="EC" id="3.5.1.2" evidence="2"/>
<evidence type="ECO:0000256" key="1">
    <source>
        <dbReference type="ARBA" id="ARBA00022962"/>
    </source>
</evidence>
<evidence type="ECO:0000256" key="2">
    <source>
        <dbReference type="HAMAP-Rule" id="MF_02213"/>
    </source>
</evidence>
<dbReference type="InterPro" id="IPR029062">
    <property type="entry name" value="Class_I_gatase-like"/>
</dbReference>
<proteinExistence type="inferred from homology"/>
<accession>A0ABV5V037</accession>
<dbReference type="Pfam" id="PF07685">
    <property type="entry name" value="GATase_3"/>
    <property type="match status" value="1"/>
</dbReference>
<evidence type="ECO:0000313" key="5">
    <source>
        <dbReference type="EMBL" id="MFB9731169.1"/>
    </source>
</evidence>
<dbReference type="InterPro" id="IPR011698">
    <property type="entry name" value="GATase_3"/>
</dbReference>
<dbReference type="PANTHER" id="PTHR21343:SF9">
    <property type="entry name" value="LIPID II ISOGLUTAMINYL SYNTHASE (GLUTAMINE-HYDROLYZING) SUBUNIT GATD"/>
    <property type="match status" value="1"/>
</dbReference>
<keyword evidence="1 2" id="KW-0315">Glutamine amidotransferase</keyword>
<dbReference type="HAMAP" id="MF_02213">
    <property type="entry name" value="Lipid_II_synth_GatD"/>
    <property type="match status" value="1"/>
</dbReference>
<feature type="binding site" evidence="2">
    <location>
        <position position="170"/>
    </location>
    <ligand>
        <name>substrate</name>
    </ligand>
</feature>
<evidence type="ECO:0000313" key="6">
    <source>
        <dbReference type="Proteomes" id="UP001589613"/>
    </source>
</evidence>
<evidence type="ECO:0000259" key="4">
    <source>
        <dbReference type="Pfam" id="PF07685"/>
    </source>
</evidence>
<keyword evidence="2" id="KW-0961">Cell wall biogenesis/degradation</keyword>
<name>A0ABV5V037_9MICO</name>
<keyword evidence="2" id="KW-0378">Hydrolase</keyword>
<comment type="function">
    <text evidence="2">The lipid II isoglutaminyl synthase complex catalyzes the formation of alpha-D-isoglutamine in the cell wall lipid II stem peptide. The GatD subunit catalyzes the hydrolysis of glutamine to glutamate and ammonia. The resulting ammonia molecule is channeled to the active site of MurT.</text>
</comment>
<comment type="catalytic activity">
    <reaction evidence="2">
        <text>beta-D-GlcNAc-(1-&gt;4)-Mur2Ac(oyl-L-Ala-gamma-D-Glu-L-Lys-D-Ala-D-Ala)-di-trans,octa-cis-undecaprenyl diphosphate + L-glutamine + ATP + H2O = beta-D-GlcNAc-(1-&gt;4)-Mur2Ac(oyl-L-Ala-D-isoglutaminyl-L-Lys-D-Ala-D-Ala)-di-trans,octa-cis-undecaprenyl diphosphate + L-glutamate + ADP + phosphate + H(+)</text>
        <dbReference type="Rhea" id="RHEA:57928"/>
        <dbReference type="ChEBI" id="CHEBI:15377"/>
        <dbReference type="ChEBI" id="CHEBI:15378"/>
        <dbReference type="ChEBI" id="CHEBI:29985"/>
        <dbReference type="ChEBI" id="CHEBI:30616"/>
        <dbReference type="ChEBI" id="CHEBI:43474"/>
        <dbReference type="ChEBI" id="CHEBI:58359"/>
        <dbReference type="ChEBI" id="CHEBI:60033"/>
        <dbReference type="ChEBI" id="CHEBI:62233"/>
        <dbReference type="ChEBI" id="CHEBI:456216"/>
        <dbReference type="EC" id="6.3.5.13"/>
    </reaction>
</comment>
<keyword evidence="2" id="KW-0436">Ligase</keyword>
<dbReference type="EMBL" id="JBHMAX010000007">
    <property type="protein sequence ID" value="MFB9731169.1"/>
    <property type="molecule type" value="Genomic_DNA"/>
</dbReference>
<protein>
    <recommendedName>
        <fullName evidence="2">Lipid II isoglutaminyl synthase (glutamine-hydrolyzing) subunit GatD</fullName>
        <ecNumber evidence="2">6.3.5.13</ecNumber>
    </recommendedName>
    <alternativeName>
        <fullName evidence="2">Lipid II isoglutaminyl synthase glutaminase subunit</fullName>
        <ecNumber evidence="2">3.5.1.2</ecNumber>
    </alternativeName>
</protein>
<dbReference type="Proteomes" id="UP001589613">
    <property type="component" value="Unassembled WGS sequence"/>
</dbReference>
<dbReference type="InterPro" id="IPR043702">
    <property type="entry name" value="Lipid_II_synth_GatD"/>
</dbReference>